<proteinExistence type="predicted"/>
<dbReference type="NCBIfam" id="TIGR01550">
    <property type="entry name" value="DOC_P1"/>
    <property type="match status" value="1"/>
</dbReference>
<dbReference type="EMBL" id="FUXZ01000010">
    <property type="protein sequence ID" value="SKA68932.1"/>
    <property type="molecule type" value="Genomic_DNA"/>
</dbReference>
<name>A0A1T4VVB4_9FIRM</name>
<dbReference type="Pfam" id="PF02661">
    <property type="entry name" value="Fic"/>
    <property type="match status" value="1"/>
</dbReference>
<keyword evidence="3" id="KW-1185">Reference proteome</keyword>
<evidence type="ECO:0000313" key="3">
    <source>
        <dbReference type="Proteomes" id="UP000190814"/>
    </source>
</evidence>
<dbReference type="RefSeq" id="WP_078766541.1">
    <property type="nucleotide sequence ID" value="NZ_FUXZ01000010.1"/>
</dbReference>
<accession>A0A1T4VVB4</accession>
<dbReference type="GO" id="GO:0016301">
    <property type="term" value="F:kinase activity"/>
    <property type="evidence" value="ECO:0007669"/>
    <property type="project" value="InterPro"/>
</dbReference>
<dbReference type="OrthoDB" id="9802752at2"/>
<dbReference type="InterPro" id="IPR006440">
    <property type="entry name" value="Doc"/>
</dbReference>
<evidence type="ECO:0000313" key="2">
    <source>
        <dbReference type="EMBL" id="SKA68932.1"/>
    </source>
</evidence>
<dbReference type="InterPro" id="IPR053737">
    <property type="entry name" value="Type_II_TA_Toxin"/>
</dbReference>
<evidence type="ECO:0000259" key="1">
    <source>
        <dbReference type="PROSITE" id="PS51459"/>
    </source>
</evidence>
<dbReference type="PANTHER" id="PTHR39426:SF1">
    <property type="entry name" value="HOMOLOGY TO DEATH-ON-CURING PROTEIN OF PHAGE P1"/>
    <property type="match status" value="1"/>
</dbReference>
<sequence length="126" mass="13979">MIKFNKEKVLLLHKLMSQALDGDVSVKDEELLKEIIGNVYSVYGGAELYPSIEEKAAKLGSSIISNYAFAEGNKGIGMYAMLVFLELNGVKLNLSDDDVYTMGMAVADGSSDYYSLLKWIEKHRSE</sequence>
<protein>
    <submittedName>
        <fullName evidence="2">Death on curing protein</fullName>
    </submittedName>
</protein>
<dbReference type="AlphaFoldDB" id="A0A1T4VVB4"/>
<feature type="domain" description="Fido" evidence="1">
    <location>
        <begin position="4"/>
        <end position="122"/>
    </location>
</feature>
<dbReference type="Gene3D" id="1.20.120.1870">
    <property type="entry name" value="Fic/DOC protein, Fido domain"/>
    <property type="match status" value="1"/>
</dbReference>
<dbReference type="PROSITE" id="PS51459">
    <property type="entry name" value="FIDO"/>
    <property type="match status" value="1"/>
</dbReference>
<gene>
    <name evidence="2" type="ORF">SAMN02745111_01687</name>
</gene>
<reference evidence="2 3" key="1">
    <citation type="submission" date="2017-02" db="EMBL/GenBank/DDBJ databases">
        <authorList>
            <person name="Peterson S.W."/>
        </authorList>
    </citation>
    <scope>NUCLEOTIDE SEQUENCE [LARGE SCALE GENOMIC DNA]</scope>
    <source>
        <strain evidence="2 3">ATCC 35992</strain>
    </source>
</reference>
<dbReference type="PANTHER" id="PTHR39426">
    <property type="entry name" value="HOMOLOGY TO DEATH-ON-CURING PROTEIN OF PHAGE P1"/>
    <property type="match status" value="1"/>
</dbReference>
<organism evidence="2 3">
    <name type="scientific">Eubacterium uniforme</name>
    <dbReference type="NCBI Taxonomy" id="39495"/>
    <lineage>
        <taxon>Bacteria</taxon>
        <taxon>Bacillati</taxon>
        <taxon>Bacillota</taxon>
        <taxon>Clostridia</taxon>
        <taxon>Eubacteriales</taxon>
        <taxon>Eubacteriaceae</taxon>
        <taxon>Eubacterium</taxon>
    </lineage>
</organism>
<dbReference type="InterPro" id="IPR003812">
    <property type="entry name" value="Fido"/>
</dbReference>
<dbReference type="STRING" id="39495.SAMN02745111_01687"/>
<dbReference type="Proteomes" id="UP000190814">
    <property type="component" value="Unassembled WGS sequence"/>
</dbReference>